<dbReference type="Proteomes" id="UP000199068">
    <property type="component" value="Unassembled WGS sequence"/>
</dbReference>
<sequence>MSNKVIIDGKEYTEKSVDFMNVNGEKIESNIITADTANRENILNVTIKIKEDNNEEVQNQKNDTLNIESVENIDSLKGEEKISWLKKIWTSIRNIFTK</sequence>
<proteinExistence type="predicted"/>
<gene>
    <name evidence="1" type="ORF">SAMN04515677_102156</name>
</gene>
<accession>A0A1G9KIP4</accession>
<reference evidence="1 2" key="1">
    <citation type="submission" date="2016-10" db="EMBL/GenBank/DDBJ databases">
        <authorList>
            <person name="de Groot N.N."/>
        </authorList>
    </citation>
    <scope>NUCLEOTIDE SEQUENCE [LARGE SCALE GENOMIC DNA]</scope>
    <source>
        <strain evidence="1 2">DSM 797</strain>
    </source>
</reference>
<keyword evidence="2" id="KW-1185">Reference proteome</keyword>
<name>A0A1G9KIP4_9FIRM</name>
<protein>
    <submittedName>
        <fullName evidence="1">Uncharacterized protein</fullName>
    </submittedName>
</protein>
<evidence type="ECO:0000313" key="2">
    <source>
        <dbReference type="Proteomes" id="UP000199068"/>
    </source>
</evidence>
<dbReference type="RefSeq" id="WP_092723132.1">
    <property type="nucleotide sequence ID" value="NZ_FNGW01000002.1"/>
</dbReference>
<dbReference type="AlphaFoldDB" id="A0A1G9KIP4"/>
<dbReference type="STRING" id="1121325.SAMN04515677_102156"/>
<organism evidence="1 2">
    <name type="scientific">Romboutsia lituseburensis DSM 797</name>
    <dbReference type="NCBI Taxonomy" id="1121325"/>
    <lineage>
        <taxon>Bacteria</taxon>
        <taxon>Bacillati</taxon>
        <taxon>Bacillota</taxon>
        <taxon>Clostridia</taxon>
        <taxon>Peptostreptococcales</taxon>
        <taxon>Peptostreptococcaceae</taxon>
        <taxon>Romboutsia</taxon>
    </lineage>
</organism>
<dbReference type="EMBL" id="FNGW01000002">
    <property type="protein sequence ID" value="SDL49414.1"/>
    <property type="molecule type" value="Genomic_DNA"/>
</dbReference>
<evidence type="ECO:0000313" key="1">
    <source>
        <dbReference type="EMBL" id="SDL49414.1"/>
    </source>
</evidence>